<sequence>MGGTGLLCRALLLSFVGNLGAPDKRLCNGPCGLRPGVEIKDANSRILGGKDTQPGAWPWMVSMQLVTHNGQRFHACGGSLLTPTWVLTAAHCFKSTRDPSQWRLVVGAWKVQEAAATTLGPLVQERKAVHILLHEQYNSLTEANDIALVEMDGPVRCGYLVQIACLPWPSAVLLKDSEPCIIVGWGYTEEDALEPANILQEAEVKIINLEICNGTDWYHGFIHSTNLCAGYPEGKIDTCQGDSGGPLMCKDKSTDTFVVTGITSWGTGCARAKRPGVYTSTGDFLEWIVSKIGVDGELDDMPSTVKKPILMPIRGKSGRRSFSFQPHWFYFFS</sequence>
<dbReference type="InParanoid" id="G3VX67"/>
<dbReference type="InterPro" id="IPR043504">
    <property type="entry name" value="Peptidase_S1_PA_chymotrypsin"/>
</dbReference>
<keyword evidence="5 8" id="KW-0378">Hydrolase</keyword>
<evidence type="ECO:0000256" key="6">
    <source>
        <dbReference type="ARBA" id="ARBA00022825"/>
    </source>
</evidence>
<dbReference type="PRINTS" id="PR00722">
    <property type="entry name" value="CHYMOTRYPSIN"/>
</dbReference>
<dbReference type="GO" id="GO:0007340">
    <property type="term" value="P:acrosome reaction"/>
    <property type="evidence" value="ECO:0007669"/>
    <property type="project" value="TreeGrafter"/>
</dbReference>
<evidence type="ECO:0000256" key="4">
    <source>
        <dbReference type="ARBA" id="ARBA00022670"/>
    </source>
</evidence>
<evidence type="ECO:0000313" key="12">
    <source>
        <dbReference type="Proteomes" id="UP000007648"/>
    </source>
</evidence>
<dbReference type="CDD" id="cd00190">
    <property type="entry name" value="Tryp_SPc"/>
    <property type="match status" value="1"/>
</dbReference>
<dbReference type="InterPro" id="IPR018114">
    <property type="entry name" value="TRYPSIN_HIS"/>
</dbReference>
<evidence type="ECO:0000256" key="2">
    <source>
        <dbReference type="ARBA" id="ARBA00012050"/>
    </source>
</evidence>
<evidence type="ECO:0000256" key="1">
    <source>
        <dbReference type="ARBA" id="ARBA00001656"/>
    </source>
</evidence>
<dbReference type="STRING" id="9305.ENSSHAP00000007772"/>
<dbReference type="PROSITE" id="PS00134">
    <property type="entry name" value="TRYPSIN_HIS"/>
    <property type="match status" value="1"/>
</dbReference>
<dbReference type="InterPro" id="IPR001314">
    <property type="entry name" value="Peptidase_S1A"/>
</dbReference>
<gene>
    <name evidence="11" type="primary">ACR</name>
</gene>
<dbReference type="Proteomes" id="UP000007648">
    <property type="component" value="Unassembled WGS sequence"/>
</dbReference>
<dbReference type="GO" id="GO:0006508">
    <property type="term" value="P:proteolysis"/>
    <property type="evidence" value="ECO:0007669"/>
    <property type="project" value="UniProtKB-KW"/>
</dbReference>
<dbReference type="eggNOG" id="KOG3627">
    <property type="taxonomic scope" value="Eukaryota"/>
</dbReference>
<dbReference type="SMART" id="SM00020">
    <property type="entry name" value="Tryp_SPc"/>
    <property type="match status" value="1"/>
</dbReference>
<evidence type="ECO:0000256" key="7">
    <source>
        <dbReference type="ARBA" id="ARBA00023157"/>
    </source>
</evidence>
<organism evidence="11 12">
    <name type="scientific">Sarcophilus harrisii</name>
    <name type="common">Tasmanian devil</name>
    <name type="synonym">Sarcophilus laniarius</name>
    <dbReference type="NCBI Taxonomy" id="9305"/>
    <lineage>
        <taxon>Eukaryota</taxon>
        <taxon>Metazoa</taxon>
        <taxon>Chordata</taxon>
        <taxon>Craniata</taxon>
        <taxon>Vertebrata</taxon>
        <taxon>Euteleostomi</taxon>
        <taxon>Mammalia</taxon>
        <taxon>Metatheria</taxon>
        <taxon>Dasyuromorphia</taxon>
        <taxon>Dasyuridae</taxon>
        <taxon>Sarcophilus</taxon>
    </lineage>
</organism>
<keyword evidence="6 8" id="KW-0720">Serine protease</keyword>
<keyword evidence="12" id="KW-1185">Reference proteome</keyword>
<dbReference type="PANTHER" id="PTHR24252:SF8">
    <property type="entry name" value="ACROSIN"/>
    <property type="match status" value="1"/>
</dbReference>
<dbReference type="InterPro" id="IPR033116">
    <property type="entry name" value="TRYPSIN_SER"/>
</dbReference>
<keyword evidence="4 8" id="KW-0645">Protease</keyword>
<evidence type="ECO:0000259" key="10">
    <source>
        <dbReference type="PROSITE" id="PS50240"/>
    </source>
</evidence>
<name>G3VX67_SARHA</name>
<evidence type="ECO:0000256" key="8">
    <source>
        <dbReference type="RuleBase" id="RU363034"/>
    </source>
</evidence>
<dbReference type="FunCoup" id="G3VX67">
    <property type="interactions" value="97"/>
</dbReference>
<dbReference type="EC" id="3.4.21.10" evidence="2"/>
<feature type="signal peptide" evidence="9">
    <location>
        <begin position="1"/>
        <end position="20"/>
    </location>
</feature>
<reference evidence="11" key="3">
    <citation type="submission" date="2025-09" db="UniProtKB">
        <authorList>
            <consortium name="Ensembl"/>
        </authorList>
    </citation>
    <scope>IDENTIFICATION</scope>
</reference>
<dbReference type="InterPro" id="IPR001254">
    <property type="entry name" value="Trypsin_dom"/>
</dbReference>
<dbReference type="PANTHER" id="PTHR24252">
    <property type="entry name" value="ACROSIN-RELATED"/>
    <property type="match status" value="1"/>
</dbReference>
<evidence type="ECO:0000256" key="9">
    <source>
        <dbReference type="SAM" id="SignalP"/>
    </source>
</evidence>
<dbReference type="Gene3D" id="2.40.10.10">
    <property type="entry name" value="Trypsin-like serine proteases"/>
    <property type="match status" value="2"/>
</dbReference>
<evidence type="ECO:0000256" key="5">
    <source>
        <dbReference type="ARBA" id="ARBA00022801"/>
    </source>
</evidence>
<dbReference type="SUPFAM" id="SSF50494">
    <property type="entry name" value="Trypsin-like serine proteases"/>
    <property type="match status" value="1"/>
</dbReference>
<dbReference type="FunFam" id="2.40.10.10:FF:000003">
    <property type="entry name" value="Transmembrane serine protease 3"/>
    <property type="match status" value="1"/>
</dbReference>
<dbReference type="HOGENOM" id="CLU_006842_0_4_1"/>
<dbReference type="GO" id="GO:0004252">
    <property type="term" value="F:serine-type endopeptidase activity"/>
    <property type="evidence" value="ECO:0007669"/>
    <property type="project" value="InterPro"/>
</dbReference>
<evidence type="ECO:0000313" key="11">
    <source>
        <dbReference type="Ensembl" id="ENSSHAP00000007772.2"/>
    </source>
</evidence>
<dbReference type="Ensembl" id="ENSSHAT00000007835.2">
    <property type="protein sequence ID" value="ENSSHAP00000007772.2"/>
    <property type="gene ID" value="ENSSHAG00000006747.2"/>
</dbReference>
<keyword evidence="7" id="KW-1015">Disulfide bond</keyword>
<dbReference type="Pfam" id="PF00089">
    <property type="entry name" value="Trypsin"/>
    <property type="match status" value="1"/>
</dbReference>
<dbReference type="PROSITE" id="PS50240">
    <property type="entry name" value="TRYPSIN_DOM"/>
    <property type="match status" value="1"/>
</dbReference>
<evidence type="ECO:0000256" key="3">
    <source>
        <dbReference type="ARBA" id="ARBA00017161"/>
    </source>
</evidence>
<dbReference type="PROSITE" id="PS00135">
    <property type="entry name" value="TRYPSIN_SER"/>
    <property type="match status" value="1"/>
</dbReference>
<reference evidence="11 12" key="1">
    <citation type="journal article" date="2011" name="Proc. Natl. Acad. Sci. U.S.A.">
        <title>Genetic diversity and population structure of the endangered marsupial Sarcophilus harrisii (Tasmanian devil).</title>
        <authorList>
            <person name="Miller W."/>
            <person name="Hayes V.M."/>
            <person name="Ratan A."/>
            <person name="Petersen D.C."/>
            <person name="Wittekindt N.E."/>
            <person name="Miller J."/>
            <person name="Walenz B."/>
            <person name="Knight J."/>
            <person name="Qi J."/>
            <person name="Zhao F."/>
            <person name="Wang Q."/>
            <person name="Bedoya-Reina O.C."/>
            <person name="Katiyar N."/>
            <person name="Tomsho L.P."/>
            <person name="Kasson L.M."/>
            <person name="Hardie R.A."/>
            <person name="Woodbridge P."/>
            <person name="Tindall E.A."/>
            <person name="Bertelsen M.F."/>
            <person name="Dixon D."/>
            <person name="Pyecroft S."/>
            <person name="Helgen K.M."/>
            <person name="Lesk A.M."/>
            <person name="Pringle T.H."/>
            <person name="Patterson N."/>
            <person name="Zhang Y."/>
            <person name="Kreiss A."/>
            <person name="Woods G.M."/>
            <person name="Jones M.E."/>
            <person name="Schuster S.C."/>
        </authorList>
    </citation>
    <scope>NUCLEOTIDE SEQUENCE [LARGE SCALE GENOMIC DNA]</scope>
</reference>
<accession>G3VX67</accession>
<dbReference type="AlphaFoldDB" id="G3VX67"/>
<dbReference type="InterPro" id="IPR009003">
    <property type="entry name" value="Peptidase_S1_PA"/>
</dbReference>
<protein>
    <recommendedName>
        <fullName evidence="3">Acrosin</fullName>
        <ecNumber evidence="2">3.4.21.10</ecNumber>
    </recommendedName>
</protein>
<keyword evidence="9" id="KW-0732">Signal</keyword>
<feature type="chain" id="PRO_5029856511" description="Acrosin" evidence="9">
    <location>
        <begin position="21"/>
        <end position="333"/>
    </location>
</feature>
<reference evidence="11" key="2">
    <citation type="submission" date="2025-08" db="UniProtKB">
        <authorList>
            <consortium name="Ensembl"/>
        </authorList>
    </citation>
    <scope>IDENTIFICATION</scope>
</reference>
<proteinExistence type="predicted"/>
<feature type="domain" description="Peptidase S1" evidence="10">
    <location>
        <begin position="46"/>
        <end position="293"/>
    </location>
</feature>
<comment type="catalytic activity">
    <reaction evidence="1">
        <text>Preferential cleavage: Arg-|-Xaa, Lys-|-Xaa.</text>
        <dbReference type="EC" id="3.4.21.10"/>
    </reaction>
</comment>
<dbReference type="GeneTree" id="ENSGT00940000162777"/>